<evidence type="ECO:0000259" key="5">
    <source>
        <dbReference type="Pfam" id="PF01557"/>
    </source>
</evidence>
<dbReference type="eggNOG" id="COG0179">
    <property type="taxonomic scope" value="Bacteria"/>
</dbReference>
<dbReference type="Gene3D" id="3.90.850.10">
    <property type="entry name" value="Fumarylacetoacetase-like, C-terminal domain"/>
    <property type="match status" value="1"/>
</dbReference>
<comment type="similarity">
    <text evidence="2">Belongs to the FAH family.</text>
</comment>
<keyword evidence="6" id="KW-0413">Isomerase</keyword>
<dbReference type="GO" id="GO:0046872">
    <property type="term" value="F:metal ion binding"/>
    <property type="evidence" value="ECO:0007669"/>
    <property type="project" value="UniProtKB-KW"/>
</dbReference>
<dbReference type="SUPFAM" id="SSF56529">
    <property type="entry name" value="FAH"/>
    <property type="match status" value="1"/>
</dbReference>
<dbReference type="FunFam" id="3.90.850.10:FF:000002">
    <property type="entry name" value="2-hydroxyhepta-2,4-diene-1,7-dioate isomerase"/>
    <property type="match status" value="1"/>
</dbReference>
<sequence length="282" mass="30295">MKLVRYGKPGLEKPGLIDAEGRLRSLAGVVPDIGPTQLSDAALAKLQKLNADKLPLVRGKVRLGAPVAGTPKFIAIGLNYSDHAKEAGMPIPAEPIVFTKAISCIQGPDDDVMLPKGSQKGDWEVELGVVIGRTARHVTQKAALDHVAGYVLANDVSERAFQLERGGQWDKGKGCDTFGPLGPWLVTKDEIPNPQKLAMWLDVNGQRMQTGNTRTMIFSVAKIVSHLSEYTTLTPGDVIITGTPPGVGMGMKPQRFLQPGDVMTLGIEGLGMQTQRVVAFKR</sequence>
<dbReference type="InterPro" id="IPR036663">
    <property type="entry name" value="Fumarylacetoacetase_C_sf"/>
</dbReference>
<keyword evidence="3" id="KW-0479">Metal-binding</keyword>
<evidence type="ECO:0000313" key="6">
    <source>
        <dbReference type="EMBL" id="EYC50356.1"/>
    </source>
</evidence>
<dbReference type="OrthoDB" id="9805307at2"/>
<dbReference type="AlphaFoldDB" id="A0A016XET4"/>
<feature type="domain" description="Fumarylacetoacetase-like C-terminal" evidence="5">
    <location>
        <begin position="72"/>
        <end position="278"/>
    </location>
</feature>
<dbReference type="PANTHER" id="PTHR42796:SF4">
    <property type="entry name" value="FUMARYLACETOACETATE HYDROLASE DOMAIN-CONTAINING PROTEIN 2A"/>
    <property type="match status" value="1"/>
</dbReference>
<evidence type="ECO:0000313" key="7">
    <source>
        <dbReference type="Proteomes" id="UP000023268"/>
    </source>
</evidence>
<dbReference type="EMBL" id="JEMG01000001">
    <property type="protein sequence ID" value="EYC50356.1"/>
    <property type="molecule type" value="Genomic_DNA"/>
</dbReference>
<dbReference type="GO" id="GO:0019752">
    <property type="term" value="P:carboxylic acid metabolic process"/>
    <property type="evidence" value="ECO:0007669"/>
    <property type="project" value="UniProtKB-ARBA"/>
</dbReference>
<evidence type="ECO:0000256" key="3">
    <source>
        <dbReference type="ARBA" id="ARBA00022723"/>
    </source>
</evidence>
<keyword evidence="4" id="KW-0378">Hydrolase</keyword>
<organism evidence="6 7">
    <name type="scientific">Hylemonella gracilis str. Niagara R</name>
    <dbReference type="NCBI Taxonomy" id="1458275"/>
    <lineage>
        <taxon>Bacteria</taxon>
        <taxon>Pseudomonadati</taxon>
        <taxon>Pseudomonadota</taxon>
        <taxon>Betaproteobacteria</taxon>
        <taxon>Burkholderiales</taxon>
        <taxon>Comamonadaceae</taxon>
        <taxon>Hylemonella</taxon>
    </lineage>
</organism>
<protein>
    <submittedName>
        <fullName evidence="6">2-hydroxyhepta-2,4-diene-1,7-dioate isomerase</fullName>
    </submittedName>
</protein>
<dbReference type="GO" id="GO:0016787">
    <property type="term" value="F:hydrolase activity"/>
    <property type="evidence" value="ECO:0007669"/>
    <property type="project" value="UniProtKB-KW"/>
</dbReference>
<dbReference type="GO" id="GO:0016853">
    <property type="term" value="F:isomerase activity"/>
    <property type="evidence" value="ECO:0007669"/>
    <property type="project" value="UniProtKB-KW"/>
</dbReference>
<comment type="caution">
    <text evidence="6">The sequence shown here is derived from an EMBL/GenBank/DDBJ whole genome shotgun (WGS) entry which is preliminary data.</text>
</comment>
<proteinExistence type="inferred from homology"/>
<dbReference type="InterPro" id="IPR011234">
    <property type="entry name" value="Fumarylacetoacetase-like_C"/>
</dbReference>
<evidence type="ECO:0000256" key="2">
    <source>
        <dbReference type="ARBA" id="ARBA00010211"/>
    </source>
</evidence>
<accession>A0A016XET4</accession>
<dbReference type="PANTHER" id="PTHR42796">
    <property type="entry name" value="FUMARYLACETOACETATE HYDROLASE DOMAIN-CONTAINING PROTEIN 2A-RELATED"/>
    <property type="match status" value="1"/>
</dbReference>
<dbReference type="Proteomes" id="UP000023268">
    <property type="component" value="Unassembled WGS sequence"/>
</dbReference>
<dbReference type="RefSeq" id="WP_035605121.1">
    <property type="nucleotide sequence ID" value="NZ_JEMG01000001.1"/>
</dbReference>
<evidence type="ECO:0000256" key="4">
    <source>
        <dbReference type="ARBA" id="ARBA00022801"/>
    </source>
</evidence>
<dbReference type="Pfam" id="PF01557">
    <property type="entry name" value="FAA_hydrolase"/>
    <property type="match status" value="1"/>
</dbReference>
<reference evidence="6 7" key="1">
    <citation type="submission" date="2014-02" db="EMBL/GenBank/DDBJ databases">
        <title>Draft Genome of Hylemonella gracilis isolated from the Niagara River.</title>
        <authorList>
            <person name="Pawlowski D.R."/>
            <person name="Koudelka G.B."/>
        </authorList>
    </citation>
    <scope>NUCLEOTIDE SEQUENCE [LARGE SCALE GENOMIC DNA]</scope>
    <source>
        <strain evidence="6 7">Niagara R</strain>
    </source>
</reference>
<dbReference type="InterPro" id="IPR051121">
    <property type="entry name" value="FAH"/>
</dbReference>
<gene>
    <name evidence="6" type="ORF">AZ34_04265</name>
</gene>
<comment type="cofactor">
    <cofactor evidence="1">
        <name>Mg(2+)</name>
        <dbReference type="ChEBI" id="CHEBI:18420"/>
    </cofactor>
</comment>
<evidence type="ECO:0000256" key="1">
    <source>
        <dbReference type="ARBA" id="ARBA00001946"/>
    </source>
</evidence>
<name>A0A016XET4_9BURK</name>
<dbReference type="STRING" id="1458275.AZ34_04265"/>